<dbReference type="InterPro" id="IPR021354">
    <property type="entry name" value="DUF2975"/>
</dbReference>
<keyword evidence="3" id="KW-1185">Reference proteome</keyword>
<evidence type="ECO:0000256" key="1">
    <source>
        <dbReference type="SAM" id="Phobius"/>
    </source>
</evidence>
<gene>
    <name evidence="2" type="ORF">C5750_11335</name>
</gene>
<dbReference type="Pfam" id="PF11188">
    <property type="entry name" value="DUF2975"/>
    <property type="match status" value="1"/>
</dbReference>
<protein>
    <submittedName>
        <fullName evidence="2">DUF2975 domain-containing protein</fullName>
    </submittedName>
</protein>
<feature type="transmembrane region" description="Helical" evidence="1">
    <location>
        <begin position="116"/>
        <end position="135"/>
    </location>
</feature>
<dbReference type="OrthoDB" id="8093205at2"/>
<name>A0A2S9JIS0_9HYPH</name>
<dbReference type="AlphaFoldDB" id="A0A2S9JIS0"/>
<sequence length="193" mass="20587">MSNLSSLDIPTTGRTPAHRAERIRRFSKIMSGLYLATSVVLTAGTLCYWLATPQADILASAGLPAAGAGNLGFPTRLLAFLVSMLPLAALIWGLGQARRCFDGFARQQFFTAETVGSLRAFAMAVFVSTLLQPFAYSALSLILTWTNPAGQRALAIGISSDMLLGLLFAGTITVIAWVMREAIAIADENAQFV</sequence>
<proteinExistence type="predicted"/>
<dbReference type="RefSeq" id="WP_105734014.1">
    <property type="nucleotide sequence ID" value="NZ_PVBT01000003.1"/>
</dbReference>
<feature type="transmembrane region" description="Helical" evidence="1">
    <location>
        <begin position="155"/>
        <end position="178"/>
    </location>
</feature>
<keyword evidence="1" id="KW-0812">Transmembrane</keyword>
<feature type="transmembrane region" description="Helical" evidence="1">
    <location>
        <begin position="71"/>
        <end position="95"/>
    </location>
</feature>
<feature type="transmembrane region" description="Helical" evidence="1">
    <location>
        <begin position="32"/>
        <end position="51"/>
    </location>
</feature>
<dbReference type="Proteomes" id="UP000238563">
    <property type="component" value="Unassembled WGS sequence"/>
</dbReference>
<reference evidence="2 3" key="1">
    <citation type="submission" date="2018-02" db="EMBL/GenBank/DDBJ databases">
        <title>The draft genome of Phyllobacterium myrsinacearum DSM5892.</title>
        <authorList>
            <person name="Li L."/>
            <person name="Liu L."/>
            <person name="Zhang X."/>
            <person name="Wang T."/>
        </authorList>
    </citation>
    <scope>NUCLEOTIDE SEQUENCE [LARGE SCALE GENOMIC DNA]</scope>
    <source>
        <strain evidence="2 3">DSM 5892</strain>
    </source>
</reference>
<evidence type="ECO:0000313" key="2">
    <source>
        <dbReference type="EMBL" id="PRD52999.1"/>
    </source>
</evidence>
<accession>A0A2S9JIS0</accession>
<organism evidence="2 3">
    <name type="scientific">Phyllobacterium myrsinacearum</name>
    <dbReference type="NCBI Taxonomy" id="28101"/>
    <lineage>
        <taxon>Bacteria</taxon>
        <taxon>Pseudomonadati</taxon>
        <taxon>Pseudomonadota</taxon>
        <taxon>Alphaproteobacteria</taxon>
        <taxon>Hyphomicrobiales</taxon>
        <taxon>Phyllobacteriaceae</taxon>
        <taxon>Phyllobacterium</taxon>
    </lineage>
</organism>
<evidence type="ECO:0000313" key="3">
    <source>
        <dbReference type="Proteomes" id="UP000238563"/>
    </source>
</evidence>
<dbReference type="EMBL" id="PVBT01000003">
    <property type="protein sequence ID" value="PRD52999.1"/>
    <property type="molecule type" value="Genomic_DNA"/>
</dbReference>
<keyword evidence="1" id="KW-1133">Transmembrane helix</keyword>
<comment type="caution">
    <text evidence="2">The sequence shown here is derived from an EMBL/GenBank/DDBJ whole genome shotgun (WGS) entry which is preliminary data.</text>
</comment>
<keyword evidence="1" id="KW-0472">Membrane</keyword>